<gene>
    <name evidence="2" type="ORF">SAMN04488092_102241</name>
</gene>
<dbReference type="InterPro" id="IPR008407">
    <property type="entry name" value="Brnchd-chn_aa_trnsp_AzlD"/>
</dbReference>
<keyword evidence="3" id="KW-1185">Reference proteome</keyword>
<organism evidence="2 3">
    <name type="scientific">Thalassovita taeanensis</name>
    <dbReference type="NCBI Taxonomy" id="657014"/>
    <lineage>
        <taxon>Bacteria</taxon>
        <taxon>Pseudomonadati</taxon>
        <taxon>Pseudomonadota</taxon>
        <taxon>Alphaproteobacteria</taxon>
        <taxon>Rhodobacterales</taxon>
        <taxon>Roseobacteraceae</taxon>
        <taxon>Thalassovita</taxon>
    </lineage>
</organism>
<protein>
    <submittedName>
        <fullName evidence="2">Branched-chain amino acid transport protein</fullName>
    </submittedName>
</protein>
<dbReference type="Pfam" id="PF05437">
    <property type="entry name" value="AzlD"/>
    <property type="match status" value="1"/>
</dbReference>
<keyword evidence="1" id="KW-1133">Transmembrane helix</keyword>
<dbReference type="RefSeq" id="WP_090268370.1">
    <property type="nucleotide sequence ID" value="NZ_FOEP01000002.1"/>
</dbReference>
<feature type="transmembrane region" description="Helical" evidence="1">
    <location>
        <begin position="91"/>
        <end position="109"/>
    </location>
</feature>
<reference evidence="2 3" key="1">
    <citation type="submission" date="2016-10" db="EMBL/GenBank/DDBJ databases">
        <authorList>
            <person name="de Groot N.N."/>
        </authorList>
    </citation>
    <scope>NUCLEOTIDE SEQUENCE [LARGE SCALE GENOMIC DNA]</scope>
    <source>
        <strain evidence="2 3">DSM 22007</strain>
    </source>
</reference>
<evidence type="ECO:0000313" key="3">
    <source>
        <dbReference type="Proteomes" id="UP000198634"/>
    </source>
</evidence>
<keyword evidence="1" id="KW-0812">Transmembrane</keyword>
<keyword evidence="1" id="KW-0472">Membrane</keyword>
<feature type="transmembrane region" description="Helical" evidence="1">
    <location>
        <begin position="44"/>
        <end position="65"/>
    </location>
</feature>
<name>A0A1H9AS01_9RHOB</name>
<dbReference type="EMBL" id="FOEP01000002">
    <property type="protein sequence ID" value="SEP79429.1"/>
    <property type="molecule type" value="Genomic_DNA"/>
</dbReference>
<dbReference type="Proteomes" id="UP000198634">
    <property type="component" value="Unassembled WGS sequence"/>
</dbReference>
<proteinExistence type="predicted"/>
<dbReference type="OrthoDB" id="6119856at2"/>
<dbReference type="AlphaFoldDB" id="A0A1H9AS01"/>
<evidence type="ECO:0000256" key="1">
    <source>
        <dbReference type="SAM" id="Phobius"/>
    </source>
</evidence>
<accession>A0A1H9AS01</accession>
<evidence type="ECO:0000313" key="2">
    <source>
        <dbReference type="EMBL" id="SEP79429.1"/>
    </source>
</evidence>
<sequence>MDGIDKTTLWTVIILLGLGSFGLRFVFTGIIGDRSMPEWVLRHLRYTAVAVLPGLVAPLVVWPAATQGQIDPPRVIAALVTLGVGYFTKNVLAAIGLGACSLYAALYLFG</sequence>
<feature type="transmembrane region" description="Helical" evidence="1">
    <location>
        <begin position="12"/>
        <end position="32"/>
    </location>
</feature>
<dbReference type="STRING" id="657014.SAMN04488092_102241"/>